<dbReference type="Pfam" id="PF22199">
    <property type="entry name" value="FKBP26_IF"/>
    <property type="match status" value="1"/>
</dbReference>
<sequence>MRSKTKVKCLNTGDFIKIEYEMRVGDDKKLVATSKEELAKENNIYDEKQKYGDIVVIVGQEGLFKEINESFKNAQVGQELEVEIPPEDAFGQRLPSNIKVHTMREFQRLNIDPRVGMEVEINRKIGRIISVTPGRVLVDYNHKWAGKKVYYKYKINGTITDTAEKVKAIIANNYDPEGFNVSVDDSIRIEIPENAKFSVAWLDAKYTIVNTARKYIPGLDILITEKYEKGKGEEQNKTETTAEQPAAEQRETPAEAKGSGQEETNAKN</sequence>
<keyword evidence="7" id="KW-0143">Chaperone</keyword>
<proteinExistence type="inferred from homology"/>
<dbReference type="PaxDb" id="273116-14324792"/>
<evidence type="ECO:0000256" key="3">
    <source>
        <dbReference type="ARBA" id="ARBA00006577"/>
    </source>
</evidence>
<keyword evidence="6 9" id="KW-0697">Rotamase</keyword>
<dbReference type="EC" id="5.2.1.8" evidence="4 9"/>
<dbReference type="GO" id="GO:0042026">
    <property type="term" value="P:protein refolding"/>
    <property type="evidence" value="ECO:0007669"/>
    <property type="project" value="UniProtKB-ARBA"/>
</dbReference>
<dbReference type="KEGG" id="tvo:TVG0566451"/>
<evidence type="ECO:0000256" key="9">
    <source>
        <dbReference type="PROSITE-ProRule" id="PRU00277"/>
    </source>
</evidence>
<dbReference type="Gene3D" id="3.10.50.40">
    <property type="match status" value="1"/>
</dbReference>
<protein>
    <recommendedName>
        <fullName evidence="4 9">peptidylprolyl isomerase</fullName>
        <ecNumber evidence="4 9">5.2.1.8</ecNumber>
    </recommendedName>
</protein>
<dbReference type="InterPro" id="IPR054016">
    <property type="entry name" value="FKBP26_IF"/>
</dbReference>
<dbReference type="PROSITE" id="PS50059">
    <property type="entry name" value="FKBP_PPIASE"/>
    <property type="match status" value="1"/>
</dbReference>
<reference evidence="12 13" key="2">
    <citation type="journal article" date="2000" name="Proc. Natl. Acad. Sci. U.S.A.">
        <title>Archaeal adaptation to higher temperatures revealed by genomic sequence of Thermoplasma volcanium.</title>
        <authorList>
            <person name="Kawashima T."/>
            <person name="Amano N."/>
            <person name="Koike H."/>
            <person name="Makino S."/>
            <person name="Higuchi S."/>
            <person name="Kawashima-Ohya Y."/>
            <person name="Watanabe K."/>
            <person name="Yamazaki M."/>
            <person name="Kanehori K."/>
            <person name="Kawamoto T."/>
            <person name="Nunoshiba T."/>
            <person name="Yamamoto Y."/>
            <person name="Aramaki H."/>
            <person name="Makino K."/>
            <person name="Suzuki M."/>
        </authorList>
    </citation>
    <scope>NUCLEOTIDE SEQUENCE [LARGE SCALE GENOMIC DNA]</scope>
    <source>
        <strain evidence="13">ATCC 51530 / DSM 4299 / JCM 9571 / NBRC 15438 / GSS1</strain>
    </source>
</reference>
<comment type="catalytic activity">
    <reaction evidence="1 9">
        <text>[protein]-peptidylproline (omega=180) = [protein]-peptidylproline (omega=0)</text>
        <dbReference type="Rhea" id="RHEA:16237"/>
        <dbReference type="Rhea" id="RHEA-COMP:10747"/>
        <dbReference type="Rhea" id="RHEA-COMP:10748"/>
        <dbReference type="ChEBI" id="CHEBI:83833"/>
        <dbReference type="ChEBI" id="CHEBI:83834"/>
        <dbReference type="EC" id="5.2.1.8"/>
    </reaction>
</comment>
<dbReference type="InterPro" id="IPR048261">
    <property type="entry name" value="SlpA/SlyD-like_ins_sf"/>
</dbReference>
<keyword evidence="5" id="KW-0963">Cytoplasm</keyword>
<evidence type="ECO:0000256" key="5">
    <source>
        <dbReference type="ARBA" id="ARBA00022490"/>
    </source>
</evidence>
<comment type="similarity">
    <text evidence="3">Belongs to the FKBP-type PPIase family.</text>
</comment>
<dbReference type="PhylomeDB" id="Q97B80"/>
<dbReference type="GO" id="GO:0005737">
    <property type="term" value="C:cytoplasm"/>
    <property type="evidence" value="ECO:0007669"/>
    <property type="project" value="UniProtKB-SubCell"/>
</dbReference>
<dbReference type="EMBL" id="BA000011">
    <property type="protein sequence ID" value="BAB59719.1"/>
    <property type="molecule type" value="Genomic_DNA"/>
</dbReference>
<dbReference type="SUPFAM" id="SSF54534">
    <property type="entry name" value="FKBP-like"/>
    <property type="match status" value="1"/>
</dbReference>
<dbReference type="Gene3D" id="3.30.70.2210">
    <property type="match status" value="1"/>
</dbReference>
<dbReference type="eggNOG" id="arCOG00980">
    <property type="taxonomic scope" value="Archaea"/>
</dbReference>
<dbReference type="PANTHER" id="PTHR47861:SF3">
    <property type="entry name" value="FKBP-TYPE PEPTIDYL-PROLYL CIS-TRANS ISOMERASE SLYD"/>
    <property type="match status" value="1"/>
</dbReference>
<keyword evidence="8 9" id="KW-0413">Isomerase</keyword>
<keyword evidence="13" id="KW-1185">Reference proteome</keyword>
<dbReference type="Proteomes" id="UP000001017">
    <property type="component" value="Chromosome"/>
</dbReference>
<reference evidence="12 13" key="1">
    <citation type="journal article" date="1999" name="Proc. Jpn. Acad.">
        <title>Determination of the complete genomic DNA sequence of Thermoplasma volvanium GSS1.</title>
        <authorList>
            <person name="Kawashima T."/>
            <person name="Yamamoto Y."/>
            <person name="Aramaki H."/>
            <person name="Nunoshiba T."/>
            <person name="Kawamoto T."/>
            <person name="Watanabe K."/>
            <person name="Yamazaki M."/>
            <person name="Kanehori K."/>
            <person name="Amano N."/>
            <person name="Ohya Y."/>
            <person name="Makino K."/>
            <person name="Suzuki M."/>
        </authorList>
    </citation>
    <scope>NUCLEOTIDE SEQUENCE [LARGE SCALE GENOMIC DNA]</scope>
    <source>
        <strain evidence="13">ATCC 51530 / DSM 4299 / JCM 9571 / NBRC 15438 / GSS1</strain>
    </source>
</reference>
<dbReference type="Gene3D" id="2.40.10.330">
    <property type="match status" value="1"/>
</dbReference>
<evidence type="ECO:0000313" key="12">
    <source>
        <dbReference type="EMBL" id="BAB59719.1"/>
    </source>
</evidence>
<feature type="compositionally biased region" description="Basic and acidic residues" evidence="10">
    <location>
        <begin position="227"/>
        <end position="237"/>
    </location>
</feature>
<dbReference type="STRING" id="273116.gene:9381363"/>
<dbReference type="InterPro" id="IPR046357">
    <property type="entry name" value="PPIase_dom_sf"/>
</dbReference>
<evidence type="ECO:0000256" key="6">
    <source>
        <dbReference type="ARBA" id="ARBA00023110"/>
    </source>
</evidence>
<evidence type="ECO:0000313" key="13">
    <source>
        <dbReference type="Proteomes" id="UP000001017"/>
    </source>
</evidence>
<evidence type="ECO:0000256" key="8">
    <source>
        <dbReference type="ARBA" id="ARBA00023235"/>
    </source>
</evidence>
<name>Q97B80_THEVO</name>
<dbReference type="GO" id="GO:0003755">
    <property type="term" value="F:peptidyl-prolyl cis-trans isomerase activity"/>
    <property type="evidence" value="ECO:0007669"/>
    <property type="project" value="UniProtKB-KW"/>
</dbReference>
<evidence type="ECO:0000259" key="11">
    <source>
        <dbReference type="PROSITE" id="PS50059"/>
    </source>
</evidence>
<gene>
    <name evidence="12" type="ORF">TVG0566451</name>
</gene>
<dbReference type="InterPro" id="IPR001179">
    <property type="entry name" value="PPIase_FKBP_dom"/>
</dbReference>
<evidence type="ECO:0000256" key="4">
    <source>
        <dbReference type="ARBA" id="ARBA00013194"/>
    </source>
</evidence>
<evidence type="ECO:0000256" key="1">
    <source>
        <dbReference type="ARBA" id="ARBA00000971"/>
    </source>
</evidence>
<dbReference type="PANTHER" id="PTHR47861">
    <property type="entry name" value="FKBP-TYPE PEPTIDYL-PROLYL CIS-TRANS ISOMERASE SLYD"/>
    <property type="match status" value="1"/>
</dbReference>
<comment type="subcellular location">
    <subcellularLocation>
        <location evidence="2">Cytoplasm</location>
    </subcellularLocation>
</comment>
<evidence type="ECO:0000256" key="7">
    <source>
        <dbReference type="ARBA" id="ARBA00023186"/>
    </source>
</evidence>
<dbReference type="AlphaFoldDB" id="Q97B80"/>
<organism evidence="12 13">
    <name type="scientific">Thermoplasma volcanium (strain ATCC 51530 / DSM 4299 / JCM 9571 / NBRC 15438 / GSS1)</name>
    <dbReference type="NCBI Taxonomy" id="273116"/>
    <lineage>
        <taxon>Archaea</taxon>
        <taxon>Methanobacteriati</taxon>
        <taxon>Thermoplasmatota</taxon>
        <taxon>Thermoplasmata</taxon>
        <taxon>Thermoplasmatales</taxon>
        <taxon>Thermoplasmataceae</taxon>
        <taxon>Thermoplasma</taxon>
    </lineage>
</organism>
<dbReference type="HOGENOM" id="CLU_073526_1_0_2"/>
<evidence type="ECO:0000256" key="10">
    <source>
        <dbReference type="SAM" id="MobiDB-lite"/>
    </source>
</evidence>
<feature type="domain" description="PPIase FKBP-type" evidence="11">
    <location>
        <begin position="13"/>
        <end position="93"/>
    </location>
</feature>
<feature type="region of interest" description="Disordered" evidence="10">
    <location>
        <begin position="227"/>
        <end position="268"/>
    </location>
</feature>
<evidence type="ECO:0000256" key="2">
    <source>
        <dbReference type="ARBA" id="ARBA00004496"/>
    </source>
</evidence>
<accession>Q97B80</accession>